<name>E4KPC1_9LACT</name>
<dbReference type="PANTHER" id="PTHR40065">
    <property type="entry name" value="RNA-BINDING PROTEIN YHBY"/>
    <property type="match status" value="1"/>
</dbReference>
<dbReference type="Gene3D" id="3.30.110.60">
    <property type="entry name" value="YhbY-like"/>
    <property type="match status" value="1"/>
</dbReference>
<dbReference type="Pfam" id="PF01985">
    <property type="entry name" value="CRS1_YhbY"/>
    <property type="match status" value="1"/>
</dbReference>
<dbReference type="SUPFAM" id="SSF75471">
    <property type="entry name" value="YhbY-like"/>
    <property type="match status" value="1"/>
</dbReference>
<dbReference type="OrthoDB" id="9797519at2"/>
<dbReference type="InterPro" id="IPR001890">
    <property type="entry name" value="RNA-binding_CRM"/>
</dbReference>
<dbReference type="eggNOG" id="COG1534">
    <property type="taxonomic scope" value="Bacteria"/>
</dbReference>
<dbReference type="PROSITE" id="PS51295">
    <property type="entry name" value="CRM"/>
    <property type="match status" value="1"/>
</dbReference>
<dbReference type="STRING" id="908337.HMPREF9257_1408"/>
<dbReference type="InterPro" id="IPR035920">
    <property type="entry name" value="YhbY-like_sf"/>
</dbReference>
<dbReference type="GO" id="GO:0003723">
    <property type="term" value="F:RNA binding"/>
    <property type="evidence" value="ECO:0007669"/>
    <property type="project" value="UniProtKB-UniRule"/>
</dbReference>
<proteinExistence type="predicted"/>
<protein>
    <submittedName>
        <fullName evidence="4">Putative RNA-binding protein, YhbY family</fullName>
    </submittedName>
</protein>
<gene>
    <name evidence="4" type="ORF">HMPREF9257_1408</name>
</gene>
<dbReference type="InterPro" id="IPR051925">
    <property type="entry name" value="RNA-binding_domain"/>
</dbReference>
<dbReference type="AlphaFoldDB" id="E4KPC1"/>
<dbReference type="EMBL" id="AENN01000015">
    <property type="protein sequence ID" value="EFR31122.1"/>
    <property type="molecule type" value="Genomic_DNA"/>
</dbReference>
<dbReference type="Proteomes" id="UP000005990">
    <property type="component" value="Unassembled WGS sequence"/>
</dbReference>
<evidence type="ECO:0000256" key="2">
    <source>
        <dbReference type="PROSITE-ProRule" id="PRU00626"/>
    </source>
</evidence>
<reference evidence="4 5" key="1">
    <citation type="submission" date="2010-10" db="EMBL/GenBank/DDBJ databases">
        <authorList>
            <person name="Durkin A.S."/>
            <person name="Madupu R."/>
            <person name="Torralba M."/>
            <person name="Gillis M."/>
            <person name="Methe B."/>
            <person name="Sutton G."/>
            <person name="Nelson K.E."/>
        </authorList>
    </citation>
    <scope>NUCLEOTIDE SEQUENCE [LARGE SCALE GENOMIC DNA]</scope>
    <source>
        <strain evidence="4 5">ACS-139-V-Col8</strain>
    </source>
</reference>
<keyword evidence="1 2" id="KW-0694">RNA-binding</keyword>
<comment type="caution">
    <text evidence="4">The sequence shown here is derived from an EMBL/GenBank/DDBJ whole genome shotgun (WGS) entry which is preliminary data.</text>
</comment>
<organism evidence="4 5">
    <name type="scientific">Eremococcus coleocola ACS-139-V-Col8</name>
    <dbReference type="NCBI Taxonomy" id="908337"/>
    <lineage>
        <taxon>Bacteria</taxon>
        <taxon>Bacillati</taxon>
        <taxon>Bacillota</taxon>
        <taxon>Bacilli</taxon>
        <taxon>Lactobacillales</taxon>
        <taxon>Aerococcaceae</taxon>
        <taxon>Eremococcus</taxon>
    </lineage>
</organism>
<evidence type="ECO:0000259" key="3">
    <source>
        <dbReference type="PROSITE" id="PS51295"/>
    </source>
</evidence>
<feature type="domain" description="CRM" evidence="3">
    <location>
        <begin position="1"/>
        <end position="97"/>
    </location>
</feature>
<dbReference type="SMART" id="SM01103">
    <property type="entry name" value="CRS1_YhbY"/>
    <property type="match status" value="1"/>
</dbReference>
<sequence>MTLNKNQIKYLRKMSHTQKSLFQMGKNGLTPTFMGQIDSALERRELVKFNLLQNSDESLEEAAHAIASELDAVVVQTIGSTAILFRQSSQVKYQILSQKVKAL</sequence>
<evidence type="ECO:0000313" key="4">
    <source>
        <dbReference type="EMBL" id="EFR31122.1"/>
    </source>
</evidence>
<evidence type="ECO:0000313" key="5">
    <source>
        <dbReference type="Proteomes" id="UP000005990"/>
    </source>
</evidence>
<accession>E4KPC1</accession>
<keyword evidence="5" id="KW-1185">Reference proteome</keyword>
<evidence type="ECO:0000256" key="1">
    <source>
        <dbReference type="ARBA" id="ARBA00022884"/>
    </source>
</evidence>
<dbReference type="PANTHER" id="PTHR40065:SF3">
    <property type="entry name" value="RNA-BINDING PROTEIN YHBY"/>
    <property type="match status" value="1"/>
</dbReference>
<dbReference type="RefSeq" id="WP_006418325.1">
    <property type="nucleotide sequence ID" value="NZ_AENN01000015.1"/>
</dbReference>